<dbReference type="EMBL" id="JBEWSZ010000002">
    <property type="protein sequence ID" value="MET2830924.1"/>
    <property type="molecule type" value="Genomic_DNA"/>
</dbReference>
<sequence>MSYAAFETEVAKVKDERDLFLHPSYDNAKFATNRWQTSAIGSSNVIPAAAICFA</sequence>
<name>A0ABV2DLU8_9HYPH</name>
<reference evidence="1 2" key="1">
    <citation type="submission" date="2024-06" db="EMBL/GenBank/DDBJ databases">
        <authorList>
            <person name="Kim D.-U."/>
        </authorList>
    </citation>
    <scope>NUCLEOTIDE SEQUENCE [LARGE SCALE GENOMIC DNA]</scope>
    <source>
        <strain evidence="1 2">KACC15460</strain>
    </source>
</reference>
<proteinExistence type="predicted"/>
<dbReference type="Proteomes" id="UP001548832">
    <property type="component" value="Unassembled WGS sequence"/>
</dbReference>
<comment type="caution">
    <text evidence="1">The sequence shown here is derived from an EMBL/GenBank/DDBJ whole genome shotgun (WGS) entry which is preliminary data.</text>
</comment>
<accession>A0ABV2DLU8</accession>
<dbReference type="RefSeq" id="WP_354462995.1">
    <property type="nucleotide sequence ID" value="NZ_JBEWSZ010000002.1"/>
</dbReference>
<keyword evidence="2" id="KW-1185">Reference proteome</keyword>
<organism evidence="1 2">
    <name type="scientific">Mesorhizobium shangrilense</name>
    <dbReference type="NCBI Taxonomy" id="460060"/>
    <lineage>
        <taxon>Bacteria</taxon>
        <taxon>Pseudomonadati</taxon>
        <taxon>Pseudomonadota</taxon>
        <taxon>Alphaproteobacteria</taxon>
        <taxon>Hyphomicrobiales</taxon>
        <taxon>Phyllobacteriaceae</taxon>
        <taxon>Mesorhizobium</taxon>
    </lineage>
</organism>
<evidence type="ECO:0000313" key="2">
    <source>
        <dbReference type="Proteomes" id="UP001548832"/>
    </source>
</evidence>
<evidence type="ECO:0000313" key="1">
    <source>
        <dbReference type="EMBL" id="MET2830924.1"/>
    </source>
</evidence>
<protein>
    <submittedName>
        <fullName evidence="1">Uncharacterized protein</fullName>
    </submittedName>
</protein>
<gene>
    <name evidence="1" type="ORF">ABVQ20_28455</name>
</gene>